<dbReference type="Gene3D" id="3.30.300.30">
    <property type="match status" value="1"/>
</dbReference>
<organism evidence="4 5">
    <name type="scientific">Aspergillus homomorphus (strain CBS 101889)</name>
    <dbReference type="NCBI Taxonomy" id="1450537"/>
    <lineage>
        <taxon>Eukaryota</taxon>
        <taxon>Fungi</taxon>
        <taxon>Dikarya</taxon>
        <taxon>Ascomycota</taxon>
        <taxon>Pezizomycotina</taxon>
        <taxon>Eurotiomycetes</taxon>
        <taxon>Eurotiomycetidae</taxon>
        <taxon>Eurotiales</taxon>
        <taxon>Aspergillaceae</taxon>
        <taxon>Aspergillus</taxon>
        <taxon>Aspergillus subgen. Circumdati</taxon>
    </lineage>
</organism>
<dbReference type="GO" id="GO:0031177">
    <property type="term" value="F:phosphopantetheine binding"/>
    <property type="evidence" value="ECO:0007669"/>
    <property type="project" value="InterPro"/>
</dbReference>
<dbReference type="InterPro" id="IPR042099">
    <property type="entry name" value="ANL_N_sf"/>
</dbReference>
<evidence type="ECO:0000313" key="5">
    <source>
        <dbReference type="Proteomes" id="UP000248961"/>
    </source>
</evidence>
<dbReference type="PROSITE" id="PS00012">
    <property type="entry name" value="PHOSPHOPANTETHEINE"/>
    <property type="match status" value="1"/>
</dbReference>
<dbReference type="CDD" id="cd04433">
    <property type="entry name" value="AFD_class_I"/>
    <property type="match status" value="1"/>
</dbReference>
<keyword evidence="5" id="KW-1185">Reference proteome</keyword>
<dbReference type="GeneID" id="37203005"/>
<dbReference type="RefSeq" id="XP_025546409.1">
    <property type="nucleotide sequence ID" value="XM_025698716.1"/>
</dbReference>
<dbReference type="Pfam" id="PF00975">
    <property type="entry name" value="Thioesterase"/>
    <property type="match status" value="1"/>
</dbReference>
<dbReference type="Gene3D" id="3.40.50.1820">
    <property type="entry name" value="alpha/beta hydrolase"/>
    <property type="match status" value="1"/>
</dbReference>
<reference evidence="4 5" key="1">
    <citation type="submission" date="2018-02" db="EMBL/GenBank/DDBJ databases">
        <title>The genomes of Aspergillus section Nigri reveals drivers in fungal speciation.</title>
        <authorList>
            <consortium name="DOE Joint Genome Institute"/>
            <person name="Vesth T.C."/>
            <person name="Nybo J."/>
            <person name="Theobald S."/>
            <person name="Brandl J."/>
            <person name="Frisvad J.C."/>
            <person name="Nielsen K.F."/>
            <person name="Lyhne E.K."/>
            <person name="Kogle M.E."/>
            <person name="Kuo A."/>
            <person name="Riley R."/>
            <person name="Clum A."/>
            <person name="Nolan M."/>
            <person name="Lipzen A."/>
            <person name="Salamov A."/>
            <person name="Henrissat B."/>
            <person name="Wiebenga A."/>
            <person name="De vries R.P."/>
            <person name="Grigoriev I.V."/>
            <person name="Mortensen U.H."/>
            <person name="Andersen M.R."/>
            <person name="Baker S.E."/>
        </authorList>
    </citation>
    <scope>NUCLEOTIDE SEQUENCE [LARGE SCALE GENOMIC DNA]</scope>
    <source>
        <strain evidence="4 5">CBS 101889</strain>
    </source>
</reference>
<dbReference type="AlphaFoldDB" id="A0A395HJ98"/>
<dbReference type="STRING" id="1450537.A0A395HJ98"/>
<dbReference type="Proteomes" id="UP000248961">
    <property type="component" value="Unassembled WGS sequence"/>
</dbReference>
<keyword evidence="1" id="KW-0596">Phosphopantetheine</keyword>
<dbReference type="VEuPathDB" id="FungiDB:BO97DRAFT_446990"/>
<dbReference type="SUPFAM" id="SSF47336">
    <property type="entry name" value="ACP-like"/>
    <property type="match status" value="1"/>
</dbReference>
<dbReference type="InterPro" id="IPR050237">
    <property type="entry name" value="ATP-dep_AMP-bd_enzyme"/>
</dbReference>
<sequence>MVQTSELRGPPLPDTMPPLTDQFRRNVQLYPDTLALVCTHQPSDLYGVGVSSRSCETGKQGLRWTYRELDLGIRRFADGLQRRGIGEGSLMVMFVTNSAEYVIATWAAYRIGCLHVPLSPRSLAHAREVTHMVRTAVEACDPVSVVVVAGKREWTAQVAELMQGQGFDCLKIMEEGEGAAVGDEADGWTPFAEVMQGTTTTMAQTDVVEDFSHAAPVESSIFFTSGTTSLPKGCFVQASAFPTTVARSWRASRQPMRPGDRVAIVLPNNHAFGYMFLMAAFVNAATIVFPGSGFVPEALIETIRREQCSHTALVPTMLHALSGVALAPKQKLHSLRRVVLAGAPPTEEVLRICLGHLGADGVENFYGMTEGIVVSTDAAESVDNVVNGRDVSIGLPLPGARVKICAKGSRVPVAMEAVGEVHFSGPSLVKGYIGNRDDDKFYTGEDGRRWFCTGDKAVVGKDGQLYLVGRYNDTIIRGGENIEPSAIEAVLGQTSEFHMLEPQIVRAPDNVAGEVPVAVIRQEIGEETARQLKDTVRAKMGALYVPAGVISVLSLGLEDYPRTLAGKVQKSKLTELVEAYWTARRSRTRNRVHSRAMLEMRLKQAWARASGLNDATMIDVNVSLAGFADVRLLDSIKEHLWTDMTSNVSLAGWIAADTIAEEVDLIEDAARSERTEESDSDQASIDSVPNSYVIEALLAAIAYEKGDHIDPATRLIDLGVDSITSIALLNQVRQETGVSLPSSLFFTPHTISEIIDRLQSTPNPADILDFESASEERPRECFSALIQGTPKPGVPSLFMTPPGSGYAFSYEPLPKFANDLAVYALGSPFLMTKSDASWTVEEAAALYVKTIRKLQPEGPYLLGGWSMGAILAYEEAYQLRQQGQTVMGILNLDMPLPRPDPHVLEPTVKLLEIVGFYPAIRRAGKPDMEIPSYRRQHSLASVRAKLKYAPRPMHTASDDATPVPIFVIWAGHGDPDRLPSVLVEAEEILQKFGLETQERTSQEWLQTPRESMGPGGWAEMVGEENVECRVIDHAHHDTLMDPEVVECTAHLMQVAIDKWLSSRS</sequence>
<protein>
    <submittedName>
        <fullName evidence="4">Acetyl-CoA synthetase-like protein</fullName>
    </submittedName>
</protein>
<evidence type="ECO:0000256" key="1">
    <source>
        <dbReference type="ARBA" id="ARBA00022450"/>
    </source>
</evidence>
<dbReference type="InterPro" id="IPR036736">
    <property type="entry name" value="ACP-like_sf"/>
</dbReference>
<dbReference type="PROSITE" id="PS00455">
    <property type="entry name" value="AMP_BINDING"/>
    <property type="match status" value="1"/>
</dbReference>
<dbReference type="InterPro" id="IPR000873">
    <property type="entry name" value="AMP-dep_synth/lig_dom"/>
</dbReference>
<dbReference type="SUPFAM" id="SSF56801">
    <property type="entry name" value="Acetyl-CoA synthetase-like"/>
    <property type="match status" value="1"/>
</dbReference>
<dbReference type="Pfam" id="PF00550">
    <property type="entry name" value="PP-binding"/>
    <property type="match status" value="1"/>
</dbReference>
<dbReference type="Pfam" id="PF00501">
    <property type="entry name" value="AMP-binding"/>
    <property type="match status" value="1"/>
</dbReference>
<feature type="domain" description="Carrier" evidence="3">
    <location>
        <begin position="688"/>
        <end position="762"/>
    </location>
</feature>
<dbReference type="OrthoDB" id="10253869at2759"/>
<evidence type="ECO:0000259" key="3">
    <source>
        <dbReference type="PROSITE" id="PS50075"/>
    </source>
</evidence>
<dbReference type="PROSITE" id="PS50075">
    <property type="entry name" value="CARRIER"/>
    <property type="match status" value="1"/>
</dbReference>
<gene>
    <name evidence="4" type="ORF">BO97DRAFT_446990</name>
</gene>
<dbReference type="Gene3D" id="1.10.1200.10">
    <property type="entry name" value="ACP-like"/>
    <property type="match status" value="1"/>
</dbReference>
<dbReference type="SMART" id="SM00823">
    <property type="entry name" value="PKS_PP"/>
    <property type="match status" value="1"/>
</dbReference>
<dbReference type="InterPro" id="IPR045851">
    <property type="entry name" value="AMP-bd_C_sf"/>
</dbReference>
<dbReference type="InterPro" id="IPR001031">
    <property type="entry name" value="Thioesterase"/>
</dbReference>
<dbReference type="GO" id="GO:0044281">
    <property type="term" value="P:small molecule metabolic process"/>
    <property type="evidence" value="ECO:0007669"/>
    <property type="project" value="UniProtKB-ARBA"/>
</dbReference>
<dbReference type="EMBL" id="KZ824336">
    <property type="protein sequence ID" value="RAL07255.1"/>
    <property type="molecule type" value="Genomic_DNA"/>
</dbReference>
<evidence type="ECO:0000313" key="4">
    <source>
        <dbReference type="EMBL" id="RAL07255.1"/>
    </source>
</evidence>
<accession>A0A395HJ98</accession>
<dbReference type="PANTHER" id="PTHR43767:SF1">
    <property type="entry name" value="NONRIBOSOMAL PEPTIDE SYNTHASE PES1 (EUROFUNG)-RELATED"/>
    <property type="match status" value="1"/>
</dbReference>
<dbReference type="PANTHER" id="PTHR43767">
    <property type="entry name" value="LONG-CHAIN-FATTY-ACID--COA LIGASE"/>
    <property type="match status" value="1"/>
</dbReference>
<dbReference type="GO" id="GO:0016878">
    <property type="term" value="F:acid-thiol ligase activity"/>
    <property type="evidence" value="ECO:0007669"/>
    <property type="project" value="UniProtKB-ARBA"/>
</dbReference>
<evidence type="ECO:0000256" key="2">
    <source>
        <dbReference type="ARBA" id="ARBA00022553"/>
    </source>
</evidence>
<dbReference type="InterPro" id="IPR020845">
    <property type="entry name" value="AMP-binding_CS"/>
</dbReference>
<dbReference type="InterPro" id="IPR006162">
    <property type="entry name" value="Ppantetheine_attach_site"/>
</dbReference>
<dbReference type="Gene3D" id="3.40.50.12780">
    <property type="entry name" value="N-terminal domain of ligase-like"/>
    <property type="match status" value="1"/>
</dbReference>
<dbReference type="InterPro" id="IPR009081">
    <property type="entry name" value="PP-bd_ACP"/>
</dbReference>
<dbReference type="SUPFAM" id="SSF53474">
    <property type="entry name" value="alpha/beta-Hydrolases"/>
    <property type="match status" value="1"/>
</dbReference>
<keyword evidence="2" id="KW-0597">Phosphoprotein</keyword>
<name>A0A395HJ98_ASPHC</name>
<dbReference type="InterPro" id="IPR029058">
    <property type="entry name" value="AB_hydrolase_fold"/>
</dbReference>
<dbReference type="InterPro" id="IPR020806">
    <property type="entry name" value="PKS_PP-bd"/>
</dbReference>
<proteinExistence type="predicted"/>